<evidence type="ECO:0000313" key="3">
    <source>
        <dbReference type="Proteomes" id="UP000694892"/>
    </source>
</evidence>
<protein>
    <submittedName>
        <fullName evidence="2">Uncharacterized protein</fullName>
    </submittedName>
</protein>
<evidence type="ECO:0000256" key="1">
    <source>
        <dbReference type="SAM" id="MobiDB-lite"/>
    </source>
</evidence>
<feature type="non-terminal residue" evidence="2">
    <location>
        <position position="1"/>
    </location>
</feature>
<dbReference type="Proteomes" id="UP000694892">
    <property type="component" value="Chromosome 1L"/>
</dbReference>
<accession>A0A974E0U1</accession>
<feature type="compositionally biased region" description="Acidic residues" evidence="1">
    <location>
        <begin position="84"/>
        <end position="94"/>
    </location>
</feature>
<gene>
    <name evidence="2" type="ORF">XELAEV_180074942mg</name>
</gene>
<feature type="compositionally biased region" description="Basic and acidic residues" evidence="1">
    <location>
        <begin position="31"/>
        <end position="43"/>
    </location>
</feature>
<proteinExistence type="predicted"/>
<sequence>MASSNNLIMNGLNGDKYPGQATEKTGKINLKRNDVKNVEKKTISPEPKPSTGAAETIKEMDDSSTCRSSDLVEKREDVQAPEETLPEEIPQDDIQDTKEEKLDKNSNDIKEETFSHDNKVELKLNCDNEVEASNQEEEEIKESEK</sequence>
<reference evidence="3" key="1">
    <citation type="journal article" date="2016" name="Nature">
        <title>Genome evolution in the allotetraploid frog Xenopus laevis.</title>
        <authorList>
            <person name="Session A.M."/>
            <person name="Uno Y."/>
            <person name="Kwon T."/>
            <person name="Chapman J.A."/>
            <person name="Toyoda A."/>
            <person name="Takahashi S."/>
            <person name="Fukui A."/>
            <person name="Hikosaka A."/>
            <person name="Suzuki A."/>
            <person name="Kondo M."/>
            <person name="van Heeringen S.J."/>
            <person name="Quigley I."/>
            <person name="Heinz S."/>
            <person name="Ogino H."/>
            <person name="Ochi H."/>
            <person name="Hellsten U."/>
            <person name="Lyons J.B."/>
            <person name="Simakov O."/>
            <person name="Putnam N."/>
            <person name="Stites J."/>
            <person name="Kuroki Y."/>
            <person name="Tanaka T."/>
            <person name="Michiue T."/>
            <person name="Watanabe M."/>
            <person name="Bogdanovic O."/>
            <person name="Lister R."/>
            <person name="Georgiou G."/>
            <person name="Paranjpe S.S."/>
            <person name="van Kruijsbergen I."/>
            <person name="Shu S."/>
            <person name="Carlson J."/>
            <person name="Kinoshita T."/>
            <person name="Ohta Y."/>
            <person name="Mawaribuchi S."/>
            <person name="Jenkins J."/>
            <person name="Grimwood J."/>
            <person name="Schmutz J."/>
            <person name="Mitros T."/>
            <person name="Mozaffari S.V."/>
            <person name="Suzuki Y."/>
            <person name="Haramoto Y."/>
            <person name="Yamamoto T.S."/>
            <person name="Takagi C."/>
            <person name="Heald R."/>
            <person name="Miller K."/>
            <person name="Haudenschild C."/>
            <person name="Kitzman J."/>
            <person name="Nakayama T."/>
            <person name="Izutsu Y."/>
            <person name="Robert J."/>
            <person name="Fortriede J."/>
            <person name="Burns K."/>
            <person name="Lotay V."/>
            <person name="Karimi K."/>
            <person name="Yasuoka Y."/>
            <person name="Dichmann D.S."/>
            <person name="Flajnik M.F."/>
            <person name="Houston D.W."/>
            <person name="Shendure J."/>
            <person name="DuPasquier L."/>
            <person name="Vize P.D."/>
            <person name="Zorn A.M."/>
            <person name="Ito M."/>
            <person name="Marcotte E.M."/>
            <person name="Wallingford J.B."/>
            <person name="Ito Y."/>
            <person name="Asashima M."/>
            <person name="Ueno N."/>
            <person name="Matsuda Y."/>
            <person name="Veenstra G.J."/>
            <person name="Fujiyama A."/>
            <person name="Harland R.M."/>
            <person name="Taira M."/>
            <person name="Rokhsar D.S."/>
        </authorList>
    </citation>
    <scope>NUCLEOTIDE SEQUENCE [LARGE SCALE GENOMIC DNA]</scope>
    <source>
        <strain evidence="3">J</strain>
    </source>
</reference>
<dbReference type="EMBL" id="CM004466">
    <property type="protein sequence ID" value="OCU01700.1"/>
    <property type="molecule type" value="Genomic_DNA"/>
</dbReference>
<feature type="compositionally biased region" description="Basic and acidic residues" evidence="1">
    <location>
        <begin position="95"/>
        <end position="121"/>
    </location>
</feature>
<feature type="non-terminal residue" evidence="2">
    <location>
        <position position="145"/>
    </location>
</feature>
<evidence type="ECO:0000313" key="2">
    <source>
        <dbReference type="EMBL" id="OCU01700.1"/>
    </source>
</evidence>
<dbReference type="AlphaFoldDB" id="A0A974E0U1"/>
<name>A0A974E0U1_XENLA</name>
<organism evidence="2 3">
    <name type="scientific">Xenopus laevis</name>
    <name type="common">African clawed frog</name>
    <dbReference type="NCBI Taxonomy" id="8355"/>
    <lineage>
        <taxon>Eukaryota</taxon>
        <taxon>Metazoa</taxon>
        <taxon>Chordata</taxon>
        <taxon>Craniata</taxon>
        <taxon>Vertebrata</taxon>
        <taxon>Euteleostomi</taxon>
        <taxon>Amphibia</taxon>
        <taxon>Batrachia</taxon>
        <taxon>Anura</taxon>
        <taxon>Pipoidea</taxon>
        <taxon>Pipidae</taxon>
        <taxon>Xenopodinae</taxon>
        <taxon>Xenopus</taxon>
        <taxon>Xenopus</taxon>
    </lineage>
</organism>
<feature type="region of interest" description="Disordered" evidence="1">
    <location>
        <begin position="1"/>
        <end position="121"/>
    </location>
</feature>